<dbReference type="PANTHER" id="PTHR33376:SF4">
    <property type="entry name" value="SIALIC ACID-BINDING PERIPLASMIC PROTEIN SIAP"/>
    <property type="match status" value="1"/>
</dbReference>
<dbReference type="InterPro" id="IPR018389">
    <property type="entry name" value="DctP_fam"/>
</dbReference>
<evidence type="ECO:0000313" key="3">
    <source>
        <dbReference type="EMBL" id="AVO36040.1"/>
    </source>
</evidence>
<dbReference type="GO" id="GO:0055085">
    <property type="term" value="P:transmembrane transport"/>
    <property type="evidence" value="ECO:0007669"/>
    <property type="project" value="InterPro"/>
</dbReference>
<name>A0A2S0MJJ2_9BURK</name>
<gene>
    <name evidence="3" type="ORF">C6570_07850</name>
</gene>
<evidence type="ECO:0000313" key="4">
    <source>
        <dbReference type="Proteomes" id="UP000239709"/>
    </source>
</evidence>
<dbReference type="NCBIfam" id="NF037995">
    <property type="entry name" value="TRAP_S1"/>
    <property type="match status" value="1"/>
</dbReference>
<accession>A0A2S0MJJ2</accession>
<keyword evidence="1 2" id="KW-0732">Signal</keyword>
<dbReference type="PANTHER" id="PTHR33376">
    <property type="match status" value="1"/>
</dbReference>
<dbReference type="CDD" id="cd13602">
    <property type="entry name" value="PBP2_TRAP_BpDctp6_7"/>
    <property type="match status" value="1"/>
</dbReference>
<protein>
    <submittedName>
        <fullName evidence="3">C4-dicarboxylate ABC transporter substrate-binding protein</fullName>
    </submittedName>
</protein>
<evidence type="ECO:0000256" key="2">
    <source>
        <dbReference type="SAM" id="SignalP"/>
    </source>
</evidence>
<feature type="chain" id="PRO_5015688947" evidence="2">
    <location>
        <begin position="25"/>
        <end position="326"/>
    </location>
</feature>
<organism evidence="3 4">
    <name type="scientific">Ottowia oryzae</name>
    <dbReference type="NCBI Taxonomy" id="2109914"/>
    <lineage>
        <taxon>Bacteria</taxon>
        <taxon>Pseudomonadati</taxon>
        <taxon>Pseudomonadota</taxon>
        <taxon>Betaproteobacteria</taxon>
        <taxon>Burkholderiales</taxon>
        <taxon>Comamonadaceae</taxon>
        <taxon>Ottowia</taxon>
    </lineage>
</organism>
<proteinExistence type="predicted"/>
<dbReference type="KEGG" id="otk:C6570_07850"/>
<dbReference type="OrthoDB" id="9783941at2"/>
<dbReference type="Pfam" id="PF03480">
    <property type="entry name" value="DctP"/>
    <property type="match status" value="1"/>
</dbReference>
<reference evidence="3 4" key="1">
    <citation type="submission" date="2018-03" db="EMBL/GenBank/DDBJ databases">
        <title>Genome sequencing of Ottowia sp.</title>
        <authorList>
            <person name="Kim S.-J."/>
            <person name="Heo J."/>
            <person name="Kwon S.-W."/>
        </authorList>
    </citation>
    <scope>NUCLEOTIDE SEQUENCE [LARGE SCALE GENOMIC DNA]</scope>
    <source>
        <strain evidence="3 4">KADR8-3</strain>
    </source>
</reference>
<feature type="signal peptide" evidence="2">
    <location>
        <begin position="1"/>
        <end position="24"/>
    </location>
</feature>
<dbReference type="EMBL" id="CP027666">
    <property type="protein sequence ID" value="AVO36040.1"/>
    <property type="molecule type" value="Genomic_DNA"/>
</dbReference>
<dbReference type="AlphaFoldDB" id="A0A2S0MJJ2"/>
<keyword evidence="4" id="KW-1185">Reference proteome</keyword>
<dbReference type="Gene3D" id="3.40.190.170">
    <property type="entry name" value="Bacterial extracellular solute-binding protein, family 7"/>
    <property type="match status" value="1"/>
</dbReference>
<dbReference type="InterPro" id="IPR038404">
    <property type="entry name" value="TRAP_DctP_sf"/>
</dbReference>
<evidence type="ECO:0000256" key="1">
    <source>
        <dbReference type="ARBA" id="ARBA00022729"/>
    </source>
</evidence>
<dbReference type="RefSeq" id="WP_106704582.1">
    <property type="nucleotide sequence ID" value="NZ_CP027666.1"/>
</dbReference>
<dbReference type="Proteomes" id="UP000239709">
    <property type="component" value="Chromosome"/>
</dbReference>
<sequence length="326" mass="35068">MKRRTTLTAAVGLCLGALALTVNAQTKWDLPTAYPPANYHTENIVQFAKDVDAATAGKLKITVHANASLFKAPEIKRAVQSGQAQAGEILLANFANENPIYALDGVPFLATTYAESQKLYNVSKPAMDKLLAAQGMKVLFMVPWAPQGIYIKKEISAGADLKGVKWRAYSPATARIADLVGAQPVQIQQAELSAAMATGAVEAYMSSGSTGYDTKTYESIKNFYDTQAWIPKNAVLVNAKAFDALDPASKDAVLKAAAAAEARGWKVAQEKNEEYKKLLAERGMKIHKPSPKLEADMRQVGSTMQADWLKLAGADGAAIVDAYKKK</sequence>